<feature type="region of interest" description="Disordered" evidence="5">
    <location>
        <begin position="1"/>
        <end position="22"/>
    </location>
</feature>
<evidence type="ECO:0000256" key="5">
    <source>
        <dbReference type="SAM" id="MobiDB-lite"/>
    </source>
</evidence>
<feature type="domain" description="HTH tetR-type" evidence="6">
    <location>
        <begin position="24"/>
        <end position="84"/>
    </location>
</feature>
<keyword evidence="3" id="KW-0804">Transcription</keyword>
<reference evidence="7" key="1">
    <citation type="submission" date="2019-02" db="EMBL/GenBank/DDBJ databases">
        <authorList>
            <person name="Li S.-H."/>
        </authorList>
    </citation>
    <scope>NUCLEOTIDE SEQUENCE</scope>
    <source>
        <strain evidence="7">IMCC11814</strain>
    </source>
</reference>
<name>A0ABT3T9P9_9GAMM</name>
<dbReference type="InterPro" id="IPR049397">
    <property type="entry name" value="EthR_C"/>
</dbReference>
<dbReference type="InterPro" id="IPR009057">
    <property type="entry name" value="Homeodomain-like_sf"/>
</dbReference>
<evidence type="ECO:0000256" key="1">
    <source>
        <dbReference type="ARBA" id="ARBA00023015"/>
    </source>
</evidence>
<dbReference type="PANTHER" id="PTHR47506:SF1">
    <property type="entry name" value="HTH-TYPE TRANSCRIPTIONAL REGULATOR YJDC"/>
    <property type="match status" value="1"/>
</dbReference>
<keyword evidence="8" id="KW-1185">Reference proteome</keyword>
<evidence type="ECO:0000256" key="2">
    <source>
        <dbReference type="ARBA" id="ARBA00023125"/>
    </source>
</evidence>
<dbReference type="EMBL" id="SHNO01000001">
    <property type="protein sequence ID" value="MCX2978915.1"/>
    <property type="molecule type" value="Genomic_DNA"/>
</dbReference>
<evidence type="ECO:0000313" key="7">
    <source>
        <dbReference type="EMBL" id="MCX2978915.1"/>
    </source>
</evidence>
<dbReference type="Gene3D" id="1.10.10.60">
    <property type="entry name" value="Homeodomain-like"/>
    <property type="match status" value="1"/>
</dbReference>
<keyword evidence="1" id="KW-0805">Transcription regulation</keyword>
<gene>
    <name evidence="7" type="ORF">EYC82_16310</name>
</gene>
<dbReference type="RefSeq" id="WP_279250610.1">
    <property type="nucleotide sequence ID" value="NZ_SHNO01000001.1"/>
</dbReference>
<sequence>MSENRSKASLVINPQPSGKVGRTERARAEIQNAAIQFLWSRPFRDLTVDRLMQQTAFSRAAFYYHFTDLHELMETLLSSLEAKIMEGGSPWLYDDGDPVALLCDSLAAEVQLCFKHGPMLKAISDAAGADERLERAWYGMLGRFDAAVSKRIRDDQALGLVDAFDPELLAISLNQSNTALYVRAFGQKPRRQPGPVLEVVLRVWISSIYGDNWVTKRASTLHRKADRANHGIAKLNRRY</sequence>
<dbReference type="Gene3D" id="1.10.357.10">
    <property type="entry name" value="Tetracycline Repressor, domain 2"/>
    <property type="match status" value="1"/>
</dbReference>
<evidence type="ECO:0000313" key="8">
    <source>
        <dbReference type="Proteomes" id="UP001143304"/>
    </source>
</evidence>
<dbReference type="Pfam" id="PF21313">
    <property type="entry name" value="EthR_C"/>
    <property type="match status" value="1"/>
</dbReference>
<dbReference type="InterPro" id="IPR036271">
    <property type="entry name" value="Tet_transcr_reg_TetR-rel_C_sf"/>
</dbReference>
<dbReference type="Proteomes" id="UP001143304">
    <property type="component" value="Unassembled WGS sequence"/>
</dbReference>
<accession>A0ABT3T9P9</accession>
<dbReference type="SUPFAM" id="SSF46689">
    <property type="entry name" value="Homeodomain-like"/>
    <property type="match status" value="1"/>
</dbReference>
<evidence type="ECO:0000256" key="3">
    <source>
        <dbReference type="ARBA" id="ARBA00023163"/>
    </source>
</evidence>
<comment type="caution">
    <text evidence="7">The sequence shown here is derived from an EMBL/GenBank/DDBJ whole genome shotgun (WGS) entry which is preliminary data.</text>
</comment>
<dbReference type="SUPFAM" id="SSF48498">
    <property type="entry name" value="Tetracyclin repressor-like, C-terminal domain"/>
    <property type="match status" value="1"/>
</dbReference>
<organism evidence="7 8">
    <name type="scientific">Candidatus Marimicrobium litorale</name>
    <dbReference type="NCBI Taxonomy" id="2518991"/>
    <lineage>
        <taxon>Bacteria</taxon>
        <taxon>Pseudomonadati</taxon>
        <taxon>Pseudomonadota</taxon>
        <taxon>Gammaproteobacteria</taxon>
        <taxon>Cellvibrionales</taxon>
        <taxon>Halieaceae</taxon>
        <taxon>Marimicrobium</taxon>
    </lineage>
</organism>
<proteinExistence type="predicted"/>
<feature type="DNA-binding region" description="H-T-H motif" evidence="4">
    <location>
        <begin position="47"/>
        <end position="66"/>
    </location>
</feature>
<dbReference type="InterPro" id="IPR001647">
    <property type="entry name" value="HTH_TetR"/>
</dbReference>
<evidence type="ECO:0000259" key="6">
    <source>
        <dbReference type="PROSITE" id="PS50977"/>
    </source>
</evidence>
<evidence type="ECO:0000256" key="4">
    <source>
        <dbReference type="PROSITE-ProRule" id="PRU00335"/>
    </source>
</evidence>
<protein>
    <submittedName>
        <fullName evidence="7">TetR/AcrR family transcriptional regulator</fullName>
    </submittedName>
</protein>
<dbReference type="PROSITE" id="PS50977">
    <property type="entry name" value="HTH_TETR_2"/>
    <property type="match status" value="1"/>
</dbReference>
<keyword evidence="2 4" id="KW-0238">DNA-binding</keyword>
<dbReference type="PANTHER" id="PTHR47506">
    <property type="entry name" value="TRANSCRIPTIONAL REGULATORY PROTEIN"/>
    <property type="match status" value="1"/>
</dbReference>